<sequence length="514" mass="56066">MLQHERTGFIHAFVYSVSFVALVGCAQLPESTSAVESSAFADYRSTTLGASFAEGEDAHPGESAFALIKNGDQALAARLALIDSAEQAVDVQVYIWEPDETGLLMAERLVRAANRGVRVRVLVDDLGFGGDDAGIAAFDAHPNIEARLFNPFANRGFSMADFLFDLNRVNHRMHNKMLIADNSIAVVGGRNIGNHYFDSDPSSNFRDLDIGAIGPVVREASQVFDHFWNGDDAIPVVDIVEQAADINDATTMIANVREQLAQAETTGIAEDNVIALSKVIHEDWQRWPWARGRIVWNRPDTVAESGATGEILIALRQRLDSVQHTLNTESAYFVVRDGGVERLGSLTARGVKVRVLTNSLLSNDVLAAHAGHAKYREKLLAAGVEVYELRADSNVIKSKLGGESRAGLHTKAITFDNEASFVGSFNLDPRSANINTEAGIYVESETIAADLNAYMVEGASLKNSYRLSLDEDGDLLWTTEIDGETVTYDEDPLSTFGQRFTTGFIKLLPIDSQL</sequence>
<dbReference type="CDD" id="cd09111">
    <property type="entry name" value="PLDc_ymdC_like_1"/>
    <property type="match status" value="1"/>
</dbReference>
<evidence type="ECO:0000313" key="2">
    <source>
        <dbReference type="EMBL" id="GHD36216.1"/>
    </source>
</evidence>
<organism evidence="2 3">
    <name type="scientific">Parahalioglobus pacificus</name>
    <dbReference type="NCBI Taxonomy" id="930806"/>
    <lineage>
        <taxon>Bacteria</taxon>
        <taxon>Pseudomonadati</taxon>
        <taxon>Pseudomonadota</taxon>
        <taxon>Gammaproteobacteria</taxon>
        <taxon>Cellvibrionales</taxon>
        <taxon>Halieaceae</taxon>
        <taxon>Parahalioglobus</taxon>
    </lineage>
</organism>
<dbReference type="EMBL" id="BMYM01000002">
    <property type="protein sequence ID" value="GHD36216.1"/>
    <property type="molecule type" value="Genomic_DNA"/>
</dbReference>
<reference evidence="2" key="1">
    <citation type="journal article" date="2014" name="Int. J. Syst. Evol. Microbiol.">
        <title>Complete genome sequence of Corynebacterium casei LMG S-19264T (=DSM 44701T), isolated from a smear-ripened cheese.</title>
        <authorList>
            <consortium name="US DOE Joint Genome Institute (JGI-PGF)"/>
            <person name="Walter F."/>
            <person name="Albersmeier A."/>
            <person name="Kalinowski J."/>
            <person name="Ruckert C."/>
        </authorList>
    </citation>
    <scope>NUCLEOTIDE SEQUENCE</scope>
    <source>
        <strain evidence="2">KCTC 23430</strain>
    </source>
</reference>
<evidence type="ECO:0000313" key="3">
    <source>
        <dbReference type="Proteomes" id="UP000644693"/>
    </source>
</evidence>
<keyword evidence="3" id="KW-1185">Reference proteome</keyword>
<dbReference type="Pfam" id="PF13091">
    <property type="entry name" value="PLDc_2"/>
    <property type="match status" value="2"/>
</dbReference>
<dbReference type="PROSITE" id="PS51257">
    <property type="entry name" value="PROKAR_LIPOPROTEIN"/>
    <property type="match status" value="1"/>
</dbReference>
<protein>
    <submittedName>
        <fullName evidence="2">Phospholipase D family protein</fullName>
    </submittedName>
</protein>
<dbReference type="GO" id="GO:0032049">
    <property type="term" value="P:cardiolipin biosynthetic process"/>
    <property type="evidence" value="ECO:0007669"/>
    <property type="project" value="UniProtKB-ARBA"/>
</dbReference>
<gene>
    <name evidence="2" type="ORF">GCM10007053_24380</name>
</gene>
<dbReference type="Gene3D" id="3.30.870.10">
    <property type="entry name" value="Endonuclease Chain A"/>
    <property type="match status" value="2"/>
</dbReference>
<proteinExistence type="predicted"/>
<dbReference type="PANTHER" id="PTHR21248:SF12">
    <property type="entry name" value="CARDIOLIPIN SYNTHASE C"/>
    <property type="match status" value="1"/>
</dbReference>
<reference evidence="2" key="2">
    <citation type="submission" date="2020-09" db="EMBL/GenBank/DDBJ databases">
        <authorList>
            <person name="Sun Q."/>
            <person name="Kim S."/>
        </authorList>
    </citation>
    <scope>NUCLEOTIDE SEQUENCE</scope>
    <source>
        <strain evidence="2">KCTC 23430</strain>
    </source>
</reference>
<dbReference type="RefSeq" id="WP_189478057.1">
    <property type="nucleotide sequence ID" value="NZ_BMYM01000002.1"/>
</dbReference>
<comment type="caution">
    <text evidence="2">The sequence shown here is derived from an EMBL/GenBank/DDBJ whole genome shotgun (WGS) entry which is preliminary data.</text>
</comment>
<accession>A0A919CM41</accession>
<dbReference type="Proteomes" id="UP000644693">
    <property type="component" value="Unassembled WGS sequence"/>
</dbReference>
<dbReference type="SMART" id="SM00155">
    <property type="entry name" value="PLDc"/>
    <property type="match status" value="2"/>
</dbReference>
<dbReference type="PROSITE" id="PS50035">
    <property type="entry name" value="PLD"/>
    <property type="match status" value="2"/>
</dbReference>
<dbReference type="InterPro" id="IPR001736">
    <property type="entry name" value="PLipase_D/transphosphatidylase"/>
</dbReference>
<dbReference type="GO" id="GO:0030572">
    <property type="term" value="F:phosphatidyltransferase activity"/>
    <property type="evidence" value="ECO:0007669"/>
    <property type="project" value="UniProtKB-ARBA"/>
</dbReference>
<dbReference type="AlphaFoldDB" id="A0A919CM41"/>
<name>A0A919CM41_9GAMM</name>
<dbReference type="PANTHER" id="PTHR21248">
    <property type="entry name" value="CARDIOLIPIN SYNTHASE"/>
    <property type="match status" value="1"/>
</dbReference>
<dbReference type="SUPFAM" id="SSF56024">
    <property type="entry name" value="Phospholipase D/nuclease"/>
    <property type="match status" value="2"/>
</dbReference>
<evidence type="ECO:0000259" key="1">
    <source>
        <dbReference type="PROSITE" id="PS50035"/>
    </source>
</evidence>
<feature type="domain" description="PLD phosphodiesterase" evidence="1">
    <location>
        <begin position="404"/>
        <end position="431"/>
    </location>
</feature>
<dbReference type="InterPro" id="IPR025202">
    <property type="entry name" value="PLD-like_dom"/>
</dbReference>
<dbReference type="CDD" id="cd09113">
    <property type="entry name" value="PLDc_ymdC_like_2"/>
    <property type="match status" value="1"/>
</dbReference>
<feature type="domain" description="PLD phosphodiesterase" evidence="1">
    <location>
        <begin position="169"/>
        <end position="196"/>
    </location>
</feature>